<evidence type="ECO:0000313" key="3">
    <source>
        <dbReference type="EMBL" id="OGG14309.1"/>
    </source>
</evidence>
<sequence>MKSLIKLFFSSALVGLVLVLPALAKTPTPTLTPTSMPAPSEHKVEYLLPYPGILPDHPLYFLKTLRDRILEALIVDPLRKSEFYLLQADKRLNMGIFFGAKGKALDAAESMTTAEQFMERTVAGLVTFRNSGSQVPASMVDRLEKSIGKHVEVLEDMVTNAGQSERQILERVLETVRRLQGEVGKLK</sequence>
<comment type="caution">
    <text evidence="3">The sequence shown here is derived from an EMBL/GenBank/DDBJ whole genome shotgun (WGS) entry which is preliminary data.</text>
</comment>
<name>A0A1F5ZPB8_9BACT</name>
<dbReference type="EMBL" id="MFJJ01000023">
    <property type="protein sequence ID" value="OGG14309.1"/>
    <property type="molecule type" value="Genomic_DNA"/>
</dbReference>
<reference evidence="3 4" key="1">
    <citation type="journal article" date="2016" name="Nat. Commun.">
        <title>Thousands of microbial genomes shed light on interconnected biogeochemical processes in an aquifer system.</title>
        <authorList>
            <person name="Anantharaman K."/>
            <person name="Brown C.T."/>
            <person name="Hug L.A."/>
            <person name="Sharon I."/>
            <person name="Castelle C.J."/>
            <person name="Probst A.J."/>
            <person name="Thomas B.C."/>
            <person name="Singh A."/>
            <person name="Wilkins M.J."/>
            <person name="Karaoz U."/>
            <person name="Brodie E.L."/>
            <person name="Williams K.H."/>
            <person name="Hubbard S.S."/>
            <person name="Banfield J.F."/>
        </authorList>
    </citation>
    <scope>NUCLEOTIDE SEQUENCE [LARGE SCALE GENOMIC DNA]</scope>
</reference>
<keyword evidence="1" id="KW-0732">Signal</keyword>
<feature type="chain" id="PRO_5009522885" description="DUF5667 domain-containing protein" evidence="1">
    <location>
        <begin position="25"/>
        <end position="187"/>
    </location>
</feature>
<dbReference type="AlphaFoldDB" id="A0A1F5ZPB8"/>
<dbReference type="Proteomes" id="UP000177416">
    <property type="component" value="Unassembled WGS sequence"/>
</dbReference>
<gene>
    <name evidence="3" type="ORF">A2875_02015</name>
</gene>
<feature type="domain" description="DUF5667" evidence="2">
    <location>
        <begin position="52"/>
        <end position="156"/>
    </location>
</feature>
<evidence type="ECO:0000256" key="1">
    <source>
        <dbReference type="SAM" id="SignalP"/>
    </source>
</evidence>
<protein>
    <recommendedName>
        <fullName evidence="2">DUF5667 domain-containing protein</fullName>
    </recommendedName>
</protein>
<dbReference type="Pfam" id="PF18915">
    <property type="entry name" value="DUF5667"/>
    <property type="match status" value="1"/>
</dbReference>
<evidence type="ECO:0000259" key="2">
    <source>
        <dbReference type="Pfam" id="PF18915"/>
    </source>
</evidence>
<proteinExistence type="predicted"/>
<evidence type="ECO:0000313" key="4">
    <source>
        <dbReference type="Proteomes" id="UP000177416"/>
    </source>
</evidence>
<feature type="signal peptide" evidence="1">
    <location>
        <begin position="1"/>
        <end position="24"/>
    </location>
</feature>
<dbReference type="InterPro" id="IPR043725">
    <property type="entry name" value="DUF5667"/>
</dbReference>
<organism evidence="3 4">
    <name type="scientific">Candidatus Gottesmanbacteria bacterium RIFCSPHIGHO2_01_FULL_46_14</name>
    <dbReference type="NCBI Taxonomy" id="1798380"/>
    <lineage>
        <taxon>Bacteria</taxon>
        <taxon>Candidatus Gottesmaniibacteriota</taxon>
    </lineage>
</organism>
<accession>A0A1F5ZPB8</accession>